<dbReference type="InterPro" id="IPR011990">
    <property type="entry name" value="TPR-like_helical_dom_sf"/>
</dbReference>
<comment type="similarity">
    <text evidence="1">Belongs to the glycosyltransferase 2 family. WaaE/KdtX subfamily.</text>
</comment>
<keyword evidence="4" id="KW-1185">Reference proteome</keyword>
<dbReference type="Gene3D" id="1.25.40.10">
    <property type="entry name" value="Tetratricopeptide repeat domain"/>
    <property type="match status" value="1"/>
</dbReference>
<keyword evidence="3" id="KW-0328">Glycosyltransferase</keyword>
<proteinExistence type="inferred from homology"/>
<dbReference type="RefSeq" id="WP_322465603.1">
    <property type="nucleotide sequence ID" value="NZ_JAXOJX010000016.1"/>
</dbReference>
<organism evidence="3 4">
    <name type="scientific">Azohydromonas lata</name>
    <dbReference type="NCBI Taxonomy" id="45677"/>
    <lineage>
        <taxon>Bacteria</taxon>
        <taxon>Pseudomonadati</taxon>
        <taxon>Pseudomonadota</taxon>
        <taxon>Betaproteobacteria</taxon>
        <taxon>Burkholderiales</taxon>
        <taxon>Sphaerotilaceae</taxon>
        <taxon>Azohydromonas</taxon>
    </lineage>
</organism>
<evidence type="ECO:0000256" key="1">
    <source>
        <dbReference type="ARBA" id="ARBA00038494"/>
    </source>
</evidence>
<dbReference type="EC" id="2.4.-.-" evidence="3"/>
<dbReference type="EMBL" id="JAXOJX010000016">
    <property type="protein sequence ID" value="MDZ5457238.1"/>
    <property type="molecule type" value="Genomic_DNA"/>
</dbReference>
<name>A0ABU5IE35_9BURK</name>
<dbReference type="PANTHER" id="PTHR43630:SF2">
    <property type="entry name" value="GLYCOSYLTRANSFERASE"/>
    <property type="match status" value="1"/>
</dbReference>
<keyword evidence="3" id="KW-0808">Transferase</keyword>
<dbReference type="PANTHER" id="PTHR43630">
    <property type="entry name" value="POLY-BETA-1,6-N-ACETYL-D-GLUCOSAMINE SYNTHASE"/>
    <property type="match status" value="1"/>
</dbReference>
<comment type="caution">
    <text evidence="3">The sequence shown here is derived from an EMBL/GenBank/DDBJ whole genome shotgun (WGS) entry which is preliminary data.</text>
</comment>
<dbReference type="SUPFAM" id="SSF53448">
    <property type="entry name" value="Nucleotide-diphospho-sugar transferases"/>
    <property type="match status" value="1"/>
</dbReference>
<dbReference type="InterPro" id="IPR001173">
    <property type="entry name" value="Glyco_trans_2-like"/>
</dbReference>
<dbReference type="Proteomes" id="UP001293718">
    <property type="component" value="Unassembled WGS sequence"/>
</dbReference>
<dbReference type="SUPFAM" id="SSF48452">
    <property type="entry name" value="TPR-like"/>
    <property type="match status" value="1"/>
</dbReference>
<dbReference type="Gene3D" id="3.90.550.10">
    <property type="entry name" value="Spore Coat Polysaccharide Biosynthesis Protein SpsA, Chain A"/>
    <property type="match status" value="1"/>
</dbReference>
<dbReference type="Pfam" id="PF00535">
    <property type="entry name" value="Glycos_transf_2"/>
    <property type="match status" value="1"/>
</dbReference>
<sequence>MGKKPRGARGNAPPARPAQPDIALVVIARDEARCIARCLQSAAPHVRRMLVLDTGSTDATVEIARRCGARVEHLAWTGDFSAARNAALALADADWHLVLDADEWLEAGAHALRGAALAEPFLGLVTVRSDIAVGAHQEHSRTWLPRLLPRGVRYEGRIHEQPVSCLPRRRLPLVLGHDGYAAAQLAQKAGRNREILLREIQDHPGDAYVRYQLGKDMEIHREFQSACEAYFRALEGAPAQAAWRKDAAVRLMYCLAQSRQFERAIVLSGDLMDDCQHFPDYFFALGNLFLDMAVAQPGQAHEQWLPMAESAWLRCLELGERPDLDGVQGRGSFLAAHNLAVLYGGLQNPQRQRHYENLARQLRQNSTAPARQA</sequence>
<feature type="domain" description="Glycosyltransferase 2-like" evidence="2">
    <location>
        <begin position="25"/>
        <end position="107"/>
    </location>
</feature>
<reference evidence="3 4" key="1">
    <citation type="submission" date="2023-11" db="EMBL/GenBank/DDBJ databases">
        <title>Draft genome of Azohydromonas lata strain H1 (DSM1123), a polyhydroxyalkanoate producer.</title>
        <authorList>
            <person name="Traversa D."/>
            <person name="D'Addabbo P."/>
            <person name="Pazzani C."/>
            <person name="Manzari C."/>
            <person name="Chiara M."/>
            <person name="Scrascia M."/>
        </authorList>
    </citation>
    <scope>NUCLEOTIDE SEQUENCE [LARGE SCALE GENOMIC DNA]</scope>
    <source>
        <strain evidence="3 4">H1</strain>
    </source>
</reference>
<accession>A0ABU5IE35</accession>
<dbReference type="InterPro" id="IPR029044">
    <property type="entry name" value="Nucleotide-diphossugar_trans"/>
</dbReference>
<gene>
    <name evidence="3" type="ORF">SM757_11720</name>
</gene>
<evidence type="ECO:0000313" key="4">
    <source>
        <dbReference type="Proteomes" id="UP001293718"/>
    </source>
</evidence>
<dbReference type="GO" id="GO:0016757">
    <property type="term" value="F:glycosyltransferase activity"/>
    <property type="evidence" value="ECO:0007669"/>
    <property type="project" value="UniProtKB-KW"/>
</dbReference>
<evidence type="ECO:0000313" key="3">
    <source>
        <dbReference type="EMBL" id="MDZ5457238.1"/>
    </source>
</evidence>
<evidence type="ECO:0000259" key="2">
    <source>
        <dbReference type="Pfam" id="PF00535"/>
    </source>
</evidence>
<protein>
    <submittedName>
        <fullName evidence="3">Glycosyltransferase</fullName>
        <ecNumber evidence="3">2.4.-.-</ecNumber>
    </submittedName>
</protein>